<dbReference type="RefSeq" id="WP_170245029.1">
    <property type="nucleotide sequence ID" value="NZ_BJZO01000039.1"/>
</dbReference>
<organism evidence="9 10">
    <name type="scientific">Pararhodospirillum oryzae</name>
    <dbReference type="NCBI Taxonomy" id="478448"/>
    <lineage>
        <taxon>Bacteria</taxon>
        <taxon>Pseudomonadati</taxon>
        <taxon>Pseudomonadota</taxon>
        <taxon>Alphaproteobacteria</taxon>
        <taxon>Rhodospirillales</taxon>
        <taxon>Rhodospirillaceae</taxon>
        <taxon>Pararhodospirillum</taxon>
    </lineage>
</organism>
<dbReference type="Gene3D" id="3.40.50.11380">
    <property type="match status" value="1"/>
</dbReference>
<dbReference type="SUPFAM" id="SSF48452">
    <property type="entry name" value="TPR-like"/>
    <property type="match status" value="1"/>
</dbReference>
<dbReference type="GO" id="GO:0097363">
    <property type="term" value="F:protein O-acetylglucosaminyltransferase activity"/>
    <property type="evidence" value="ECO:0007669"/>
    <property type="project" value="UniProtKB-EC"/>
</dbReference>
<evidence type="ECO:0000256" key="4">
    <source>
        <dbReference type="ARBA" id="ARBA00022676"/>
    </source>
</evidence>
<dbReference type="Gene3D" id="3.40.50.2000">
    <property type="entry name" value="Glycogen Phosphorylase B"/>
    <property type="match status" value="1"/>
</dbReference>
<evidence type="ECO:0000256" key="3">
    <source>
        <dbReference type="ARBA" id="ARBA00011970"/>
    </source>
</evidence>
<dbReference type="Pfam" id="PF13432">
    <property type="entry name" value="TPR_16"/>
    <property type="match status" value="1"/>
</dbReference>
<accession>A0A512H7V7</accession>
<keyword evidence="7" id="KW-0802">TPR repeat</keyword>
<dbReference type="PANTHER" id="PTHR44835">
    <property type="entry name" value="UDP-N-ACETYLGLUCOSAMINE--PEPTIDE N-ACETYLGLUCOSAMINYLTRANSFERASE SPINDLY-RELATED"/>
    <property type="match status" value="1"/>
</dbReference>
<comment type="pathway">
    <text evidence="1">Protein modification; protein glycosylation.</text>
</comment>
<evidence type="ECO:0000256" key="1">
    <source>
        <dbReference type="ARBA" id="ARBA00004922"/>
    </source>
</evidence>
<dbReference type="InterPro" id="IPR019734">
    <property type="entry name" value="TPR_rpt"/>
</dbReference>
<dbReference type="PANTHER" id="PTHR44835:SF1">
    <property type="entry name" value="PROTEIN O-GLCNAC TRANSFERASE"/>
    <property type="match status" value="1"/>
</dbReference>
<dbReference type="AlphaFoldDB" id="A0A512H7V7"/>
<reference evidence="9 10" key="1">
    <citation type="submission" date="2019-07" db="EMBL/GenBank/DDBJ databases">
        <title>Whole genome shotgun sequence of Rhodospirillum oryzae NBRC 107573.</title>
        <authorList>
            <person name="Hosoyama A."/>
            <person name="Uohara A."/>
            <person name="Ohji S."/>
            <person name="Ichikawa N."/>
        </authorList>
    </citation>
    <scope>NUCLEOTIDE SEQUENCE [LARGE SCALE GENOMIC DNA]</scope>
    <source>
        <strain evidence="9 10">NBRC 107573</strain>
    </source>
</reference>
<comment type="caution">
    <text evidence="9">The sequence shown here is derived from an EMBL/GenBank/DDBJ whole genome shotgun (WGS) entry which is preliminary data.</text>
</comment>
<proteinExistence type="inferred from homology"/>
<dbReference type="Pfam" id="PF13844">
    <property type="entry name" value="Glyco_transf_41"/>
    <property type="match status" value="2"/>
</dbReference>
<dbReference type="InterPro" id="IPR029489">
    <property type="entry name" value="OGT/SEC/SPY_C"/>
</dbReference>
<sequence length="597" mass="66077">MSTTDDTTAEGWRLLEAGRLAEAEACFHAALKRAPENAAALGGLGHVALKSDRPDVAIPALESACRLDSRNESLRMALLQALSRAAARAPGDVTKAVALGRALAEAGDPTAARDAYVAALVAAPDHAESRWLVNRILPRVYPSVEDMARWRARFVAALRALDATVHPQDPEAAEQALQALMLRGNFELAYQGQNDRPVQETWGRLVARIMAARFPDLAHRPPALPLEGRGDRRLKIGYASSCFSSHTISLLFNGWIQHLDRSAFKPYLYVLGGQRDASTDTLLRMAEVGRDLRTAPLETAARTVRNDQLDLLVYPDLGMDPRVFALAGLRLAPVQCVSWGHPVTTGLPTLDWFLSSDAMEPEGADAFYSERLERLPRLSIAYTPTPARNEKDRAALGLPEGILFLCSQALQKYQPQHDAVFAAIARQIPDSRFIFILHKTQFMTNRHFKARLENAFRIAGLDPAAHLVFMPWMDWRDFLALNGACDVFLDSIGWSGGNTTLEALSRGLPPVTLPTTFMRGRHTYAMLSLMGMTELIAQDLNDYVRIAVRLGTDGAWRAAMKERLLQQHGRLYRDTDVVRALEAFYRKAHTLSLQESA</sequence>
<evidence type="ECO:0000256" key="2">
    <source>
        <dbReference type="ARBA" id="ARBA00005386"/>
    </source>
</evidence>
<keyword evidence="10" id="KW-1185">Reference proteome</keyword>
<dbReference type="Proteomes" id="UP000321567">
    <property type="component" value="Unassembled WGS sequence"/>
</dbReference>
<name>A0A512H7V7_9PROT</name>
<keyword evidence="5" id="KW-0808">Transferase</keyword>
<feature type="domain" description="O-GlcNAc transferase C-terminal" evidence="8">
    <location>
        <begin position="393"/>
        <end position="567"/>
    </location>
</feature>
<dbReference type="EMBL" id="BJZO01000039">
    <property type="protein sequence ID" value="GEO81535.1"/>
    <property type="molecule type" value="Genomic_DNA"/>
</dbReference>
<gene>
    <name evidence="9" type="ORF">ROR02_16660</name>
</gene>
<evidence type="ECO:0000313" key="10">
    <source>
        <dbReference type="Proteomes" id="UP000321567"/>
    </source>
</evidence>
<evidence type="ECO:0000259" key="8">
    <source>
        <dbReference type="Pfam" id="PF13844"/>
    </source>
</evidence>
<dbReference type="InterPro" id="IPR051939">
    <property type="entry name" value="Glycosyltr_41/O-GlcNAc_trsf"/>
</dbReference>
<evidence type="ECO:0000256" key="7">
    <source>
        <dbReference type="ARBA" id="ARBA00022803"/>
    </source>
</evidence>
<dbReference type="EC" id="2.4.1.255" evidence="3"/>
<feature type="domain" description="O-GlcNAc transferase C-terminal" evidence="8">
    <location>
        <begin position="230"/>
        <end position="376"/>
    </location>
</feature>
<comment type="similarity">
    <text evidence="2">Belongs to the glycosyltransferase 41 family. O-GlcNAc transferase subfamily.</text>
</comment>
<evidence type="ECO:0000256" key="6">
    <source>
        <dbReference type="ARBA" id="ARBA00022737"/>
    </source>
</evidence>
<dbReference type="SUPFAM" id="SSF53756">
    <property type="entry name" value="UDP-Glycosyltransferase/glycogen phosphorylase"/>
    <property type="match status" value="1"/>
</dbReference>
<keyword evidence="6" id="KW-0677">Repeat</keyword>
<evidence type="ECO:0000256" key="5">
    <source>
        <dbReference type="ARBA" id="ARBA00022679"/>
    </source>
</evidence>
<evidence type="ECO:0000313" key="9">
    <source>
        <dbReference type="EMBL" id="GEO81535.1"/>
    </source>
</evidence>
<dbReference type="SMART" id="SM00028">
    <property type="entry name" value="TPR"/>
    <property type="match status" value="3"/>
</dbReference>
<protein>
    <recommendedName>
        <fullName evidence="3">protein O-GlcNAc transferase</fullName>
        <ecNumber evidence="3">2.4.1.255</ecNumber>
    </recommendedName>
</protein>
<keyword evidence="4" id="KW-0328">Glycosyltransferase</keyword>
<dbReference type="InterPro" id="IPR011990">
    <property type="entry name" value="TPR-like_helical_dom_sf"/>
</dbReference>
<dbReference type="Gene3D" id="1.25.40.10">
    <property type="entry name" value="Tetratricopeptide repeat domain"/>
    <property type="match status" value="2"/>
</dbReference>